<evidence type="ECO:0000256" key="2">
    <source>
        <dbReference type="ARBA" id="ARBA00023315"/>
    </source>
</evidence>
<evidence type="ECO:0000259" key="4">
    <source>
        <dbReference type="PROSITE" id="PS51186"/>
    </source>
</evidence>
<dbReference type="PANTHER" id="PTHR43877">
    <property type="entry name" value="AMINOALKYLPHOSPHONATE N-ACETYLTRANSFERASE-RELATED-RELATED"/>
    <property type="match status" value="1"/>
</dbReference>
<dbReference type="Pfam" id="PF00583">
    <property type="entry name" value="Acetyltransf_1"/>
    <property type="match status" value="1"/>
</dbReference>
<feature type="domain" description="N-acetyltransferase" evidence="4">
    <location>
        <begin position="6"/>
        <end position="153"/>
    </location>
</feature>
<dbReference type="InterPro" id="IPR050832">
    <property type="entry name" value="Bact_Acetyltransf"/>
</dbReference>
<dbReference type="InterPro" id="IPR036263">
    <property type="entry name" value="Chorismate_II_sf"/>
</dbReference>
<evidence type="ECO:0000313" key="5">
    <source>
        <dbReference type="EMBL" id="MFD1945742.1"/>
    </source>
</evidence>
<dbReference type="Proteomes" id="UP001597351">
    <property type="component" value="Unassembled WGS sequence"/>
</dbReference>
<keyword evidence="6" id="KW-1185">Reference proteome</keyword>
<dbReference type="EC" id="2.3.1.-" evidence="5"/>
<dbReference type="InterPro" id="IPR002701">
    <property type="entry name" value="CM_II_prokaryot"/>
</dbReference>
<keyword evidence="1 5" id="KW-0808">Transferase</keyword>
<dbReference type="SUPFAM" id="SSF48600">
    <property type="entry name" value="Chorismate mutase II"/>
    <property type="match status" value="1"/>
</dbReference>
<evidence type="ECO:0000313" key="6">
    <source>
        <dbReference type="Proteomes" id="UP001597351"/>
    </source>
</evidence>
<reference evidence="6" key="1">
    <citation type="journal article" date="2019" name="Int. J. Syst. Evol. Microbiol.">
        <title>The Global Catalogue of Microorganisms (GCM) 10K type strain sequencing project: providing services to taxonomists for standard genome sequencing and annotation.</title>
        <authorList>
            <consortium name="The Broad Institute Genomics Platform"/>
            <consortium name="The Broad Institute Genome Sequencing Center for Infectious Disease"/>
            <person name="Wu L."/>
            <person name="Ma J."/>
        </authorList>
    </citation>
    <scope>NUCLEOTIDE SEQUENCE [LARGE SCALE GENOMIC DNA]</scope>
    <source>
        <strain evidence="6">CGMCC 1.12477</strain>
    </source>
</reference>
<proteinExistence type="predicted"/>
<dbReference type="InterPro" id="IPR000182">
    <property type="entry name" value="GNAT_dom"/>
</dbReference>
<dbReference type="SMART" id="SM00830">
    <property type="entry name" value="CM_2"/>
    <property type="match status" value="1"/>
</dbReference>
<dbReference type="PROSITE" id="PS51186">
    <property type="entry name" value="GNAT"/>
    <property type="match status" value="1"/>
</dbReference>
<dbReference type="GO" id="GO:0016746">
    <property type="term" value="F:acyltransferase activity"/>
    <property type="evidence" value="ECO:0007669"/>
    <property type="project" value="UniProtKB-KW"/>
</dbReference>
<dbReference type="InterPro" id="IPR016181">
    <property type="entry name" value="Acyl_CoA_acyltransferase"/>
</dbReference>
<dbReference type="CDD" id="cd04301">
    <property type="entry name" value="NAT_SF"/>
    <property type="match status" value="1"/>
</dbReference>
<dbReference type="EMBL" id="JBHUGD010000001">
    <property type="protein sequence ID" value="MFD1945742.1"/>
    <property type="molecule type" value="Genomic_DNA"/>
</dbReference>
<feature type="domain" description="Chorismate mutase" evidence="3">
    <location>
        <begin position="150"/>
        <end position="235"/>
    </location>
</feature>
<dbReference type="PROSITE" id="PS51168">
    <property type="entry name" value="CHORISMATE_MUT_2"/>
    <property type="match status" value="1"/>
</dbReference>
<sequence>MTPTELTLRPADAGDADTMADLHVDSREANVPSMPPMVHDRTTTRRWMHGRLEGASSGWLAEEDGVAVGYAVLTGDWLDDLFLAPAATGRGVGAALLDVVKAERPGGFCLWVFESNAGARRFYARHGLVELETTDGHANEEGAPDVRLAWPGRDPVSFFRRLIDEVDDELGDLLARRAALTRATQPHEVDPSRDPDRERDIVARLARRAPSLGEERVARIMHAVITESLGAAEDD</sequence>
<accession>A0ABW4TJQ0</accession>
<comment type="caution">
    <text evidence="5">The sequence shown here is derived from an EMBL/GenBank/DDBJ whole genome shotgun (WGS) entry which is preliminary data.</text>
</comment>
<evidence type="ECO:0000259" key="3">
    <source>
        <dbReference type="PROSITE" id="PS51168"/>
    </source>
</evidence>
<dbReference type="SUPFAM" id="SSF55729">
    <property type="entry name" value="Acyl-CoA N-acyltransferases (Nat)"/>
    <property type="match status" value="1"/>
</dbReference>
<evidence type="ECO:0000256" key="1">
    <source>
        <dbReference type="ARBA" id="ARBA00022679"/>
    </source>
</evidence>
<dbReference type="RefSeq" id="WP_343915352.1">
    <property type="nucleotide sequence ID" value="NZ_BAAAJT010000002.1"/>
</dbReference>
<protein>
    <submittedName>
        <fullName evidence="5">GNAT family N-acetyltransferase</fullName>
        <ecNumber evidence="5">2.3.1.-</ecNumber>
    </submittedName>
</protein>
<dbReference type="PANTHER" id="PTHR43877:SF2">
    <property type="entry name" value="AMINOALKYLPHOSPHONATE N-ACETYLTRANSFERASE-RELATED"/>
    <property type="match status" value="1"/>
</dbReference>
<organism evidence="5 6">
    <name type="scientific">Nocardioides aestuarii</name>
    <dbReference type="NCBI Taxonomy" id="252231"/>
    <lineage>
        <taxon>Bacteria</taxon>
        <taxon>Bacillati</taxon>
        <taxon>Actinomycetota</taxon>
        <taxon>Actinomycetes</taxon>
        <taxon>Propionibacteriales</taxon>
        <taxon>Nocardioidaceae</taxon>
        <taxon>Nocardioides</taxon>
    </lineage>
</organism>
<dbReference type="Pfam" id="PF01817">
    <property type="entry name" value="CM_2"/>
    <property type="match status" value="1"/>
</dbReference>
<name>A0ABW4TJQ0_9ACTN</name>
<dbReference type="Gene3D" id="1.20.59.10">
    <property type="entry name" value="Chorismate mutase"/>
    <property type="match status" value="1"/>
</dbReference>
<gene>
    <name evidence="5" type="ORF">ACFSDE_02980</name>
</gene>
<keyword evidence="2 5" id="KW-0012">Acyltransferase</keyword>
<dbReference type="InterPro" id="IPR036979">
    <property type="entry name" value="CM_dom_sf"/>
</dbReference>
<dbReference type="Gene3D" id="3.40.630.30">
    <property type="match status" value="1"/>
</dbReference>